<dbReference type="Proteomes" id="UP000481454">
    <property type="component" value="Unassembled WGS sequence"/>
</dbReference>
<feature type="coiled-coil region" evidence="1">
    <location>
        <begin position="67"/>
        <end position="101"/>
    </location>
</feature>
<dbReference type="AlphaFoldDB" id="A0AAP6WNW6"/>
<dbReference type="RefSeq" id="WP_003459563.1">
    <property type="nucleotide sequence ID" value="NZ_CATNWX010000006.1"/>
</dbReference>
<accession>A0AAP6WNW6</accession>
<gene>
    <name evidence="2" type="ORF">G6Z34_10900</name>
</gene>
<sequence length="107" mass="12642">MKKTKYRCCNCGLEYEFEGKAKEGLSCEICTEPLRPLVQERELKDKRRKLIKSVTKDFLSQEMKLGIREFMSLINEIESLEKELEKNKKIIAKLKKALRKRNAKESM</sequence>
<keyword evidence="1" id="KW-0175">Coiled coil</keyword>
<comment type="caution">
    <text evidence="2">The sequence shown here is derived from an EMBL/GenBank/DDBJ whole genome shotgun (WGS) entry which is preliminary data.</text>
</comment>
<dbReference type="EMBL" id="JAALLZ010000004">
    <property type="protein sequence ID" value="NGU30615.1"/>
    <property type="molecule type" value="Genomic_DNA"/>
</dbReference>
<proteinExistence type="predicted"/>
<reference evidence="2 3" key="1">
    <citation type="submission" date="2020-02" db="EMBL/GenBank/DDBJ databases">
        <title>Genomic Insights into the Phylogeny and Genetic Plasticity of the Human and Animal Enteric Pathogen Clostridium perfringens.</title>
        <authorList>
            <person name="Feng Y."/>
            <person name="Hu Y."/>
        </authorList>
    </citation>
    <scope>NUCLEOTIDE SEQUENCE [LARGE SCALE GENOMIC DNA]</scope>
    <source>
        <strain evidence="2 3">CP-40</strain>
    </source>
</reference>
<protein>
    <submittedName>
        <fullName evidence="2">Uncharacterized protein</fullName>
    </submittedName>
</protein>
<evidence type="ECO:0000313" key="3">
    <source>
        <dbReference type="Proteomes" id="UP000481454"/>
    </source>
</evidence>
<evidence type="ECO:0000313" key="2">
    <source>
        <dbReference type="EMBL" id="NGU30615.1"/>
    </source>
</evidence>
<name>A0AAP6WNW6_CLOPF</name>
<evidence type="ECO:0000256" key="1">
    <source>
        <dbReference type="SAM" id="Coils"/>
    </source>
</evidence>
<organism evidence="2 3">
    <name type="scientific">Clostridium perfringens</name>
    <dbReference type="NCBI Taxonomy" id="1502"/>
    <lineage>
        <taxon>Bacteria</taxon>
        <taxon>Bacillati</taxon>
        <taxon>Bacillota</taxon>
        <taxon>Clostridia</taxon>
        <taxon>Eubacteriales</taxon>
        <taxon>Clostridiaceae</taxon>
        <taxon>Clostridium</taxon>
    </lineage>
</organism>